<name>A0A6C0F264_9ZZZZ</name>
<accession>A0A6C0F264</accession>
<reference evidence="1" key="1">
    <citation type="journal article" date="2020" name="Nature">
        <title>Giant virus diversity and host interactions through global metagenomics.</title>
        <authorList>
            <person name="Schulz F."/>
            <person name="Roux S."/>
            <person name="Paez-Espino D."/>
            <person name="Jungbluth S."/>
            <person name="Walsh D.A."/>
            <person name="Denef V.J."/>
            <person name="McMahon K.D."/>
            <person name="Konstantinidis K.T."/>
            <person name="Eloe-Fadrosh E.A."/>
            <person name="Kyrpides N.C."/>
            <person name="Woyke T."/>
        </authorList>
    </citation>
    <scope>NUCLEOTIDE SEQUENCE</scope>
    <source>
        <strain evidence="1">GVMAG-M-3300009180-45</strain>
    </source>
</reference>
<organism evidence="1">
    <name type="scientific">viral metagenome</name>
    <dbReference type="NCBI Taxonomy" id="1070528"/>
    <lineage>
        <taxon>unclassified sequences</taxon>
        <taxon>metagenomes</taxon>
        <taxon>organismal metagenomes</taxon>
    </lineage>
</organism>
<proteinExistence type="predicted"/>
<sequence length="50" mass="5493">MHSLDIKHQARLGLPSYAFPPTAKFILIVYARSVGPQHGTNILNTSQSES</sequence>
<protein>
    <submittedName>
        <fullName evidence="1">Uncharacterized protein</fullName>
    </submittedName>
</protein>
<evidence type="ECO:0000313" key="1">
    <source>
        <dbReference type="EMBL" id="QHT35548.1"/>
    </source>
</evidence>
<dbReference type="AlphaFoldDB" id="A0A6C0F264"/>
<dbReference type="EMBL" id="MN739022">
    <property type="protein sequence ID" value="QHT35548.1"/>
    <property type="molecule type" value="Genomic_DNA"/>
</dbReference>